<dbReference type="SMART" id="SM00065">
    <property type="entry name" value="GAF"/>
    <property type="match status" value="1"/>
</dbReference>
<feature type="domain" description="Response regulatory" evidence="14">
    <location>
        <begin position="740"/>
        <end position="851"/>
    </location>
</feature>
<dbReference type="InterPro" id="IPR043150">
    <property type="entry name" value="Phytochrome_PHY_sf"/>
</dbReference>
<evidence type="ECO:0000259" key="14">
    <source>
        <dbReference type="PROSITE" id="PS50110"/>
    </source>
</evidence>
<dbReference type="InterPro" id="IPR035965">
    <property type="entry name" value="PAS-like_dom_sf"/>
</dbReference>
<dbReference type="Gene3D" id="3.30.450.40">
    <property type="match status" value="1"/>
</dbReference>
<name>A0ABX1R0Y3_9ALTE</name>
<dbReference type="Pfam" id="PF00360">
    <property type="entry name" value="PHY"/>
    <property type="match status" value="1"/>
</dbReference>
<evidence type="ECO:0000256" key="12">
    <source>
        <dbReference type="PROSITE-ProRule" id="PRU00169"/>
    </source>
</evidence>
<proteinExistence type="predicted"/>
<evidence type="ECO:0000256" key="7">
    <source>
        <dbReference type="ARBA" id="ARBA00022741"/>
    </source>
</evidence>
<dbReference type="EC" id="2.7.13.3" evidence="2"/>
<evidence type="ECO:0000256" key="11">
    <source>
        <dbReference type="ARBA" id="ARBA00023170"/>
    </source>
</evidence>
<evidence type="ECO:0000256" key="2">
    <source>
        <dbReference type="ARBA" id="ARBA00012438"/>
    </source>
</evidence>
<dbReference type="Pfam" id="PF07536">
    <property type="entry name" value="HWE_HK"/>
    <property type="match status" value="1"/>
</dbReference>
<evidence type="ECO:0000256" key="4">
    <source>
        <dbReference type="ARBA" id="ARBA00022553"/>
    </source>
</evidence>
<evidence type="ECO:0000256" key="3">
    <source>
        <dbReference type="ARBA" id="ARBA00022543"/>
    </source>
</evidence>
<dbReference type="InterPro" id="IPR001789">
    <property type="entry name" value="Sig_transdc_resp-reg_receiver"/>
</dbReference>
<dbReference type="PANTHER" id="PTHR41523">
    <property type="entry name" value="TWO-COMPONENT SYSTEM SENSOR PROTEIN"/>
    <property type="match status" value="1"/>
</dbReference>
<keyword evidence="3" id="KW-0600">Photoreceptor protein</keyword>
<evidence type="ECO:0000256" key="9">
    <source>
        <dbReference type="ARBA" id="ARBA00022840"/>
    </source>
</evidence>
<keyword evidence="10" id="KW-0157">Chromophore</keyword>
<dbReference type="InterPro" id="IPR013654">
    <property type="entry name" value="PAS_2"/>
</dbReference>
<sequence length="855" mass="96350">MATYETPAYPEKVDLSNCDREPIHLLGNIQSHGCLLALRSDWFVAYCSQNTEQYFGTAPDKIAGEAIKNWLDKDTLHHIRSGLQSSMITGRNERLFNQFIDATKLEVDISVHHNGEFTIVEFEPVEENRDTTDHFVRSLLSQFYRAADTEELFETVAEQLRLITSYDRVMIYKFLSDGSGAVIAEAKSQKLDAFLGLRYPASDIPKQARTLYLKNLLRVIGDVNAPVYPIFPTVRGQDDAIDLSFSTLRAVSPIHIEYLKNMGVVASLSVSIIVNGKLWGLIACHHYSPKVPSYFQRTELELFAEVFALELSSRLARDRETESLRVRKVHNKIMSTIASDGALIDILTNQFRALNELIENDGITVIIEGQVSSTGITLPEDELRRVVRYLNSQPPSQIIWVNSLAEVVPQYETAVHNIAGLLAIPVSKTPRDYLLFFRQPQTKTINWAGNPQKAASMGPNGSRLLPRGSFKLWQETHSDHCHEWTEQDEMVGESLRVTLLEVMLRHVQERDTILQQAGRKHEILISELNHRVRNILNLVNAIILQTDQSERDTEEFVRVLTGRLSALASAHDQLTASEWTEISLDELLDTEIQAYLYADKRIVRSGPNINLHPDAATPVVLVMHELFTNAAKYGALSRSHGGKVEIEWFFADDNGLVLHWREMGGPPVSPPKREGFGMTLIHSVIPHELQGDADVEFAPHGLQVRFSFPRRYVSEVKRDAMTVEAERKEIKLQASALPQSALIVEDSLVIAMDMQRKLKTMGVNNVSVVGNVKTARQIYEDDNFGLVVFDIHLGKDTSLGLIQTVLADNKPCVIMSGYGDQLQLPQEFDSVPILTKPVSENELKRLLNSMFQENK</sequence>
<dbReference type="Pfam" id="PF00072">
    <property type="entry name" value="Response_reg"/>
    <property type="match status" value="1"/>
</dbReference>
<dbReference type="InterPro" id="IPR013515">
    <property type="entry name" value="Phytochrome_cen-reg"/>
</dbReference>
<dbReference type="Proteomes" id="UP000709336">
    <property type="component" value="Unassembled WGS sequence"/>
</dbReference>
<keyword evidence="5" id="KW-0716">Sensory transduction</keyword>
<dbReference type="SMART" id="SM00911">
    <property type="entry name" value="HWE_HK"/>
    <property type="match status" value="1"/>
</dbReference>
<keyword evidence="4 12" id="KW-0597">Phosphoprotein</keyword>
<comment type="caution">
    <text evidence="15">The sequence shown here is derived from an EMBL/GenBank/DDBJ whole genome shotgun (WGS) entry which is preliminary data.</text>
</comment>
<dbReference type="SUPFAM" id="SSF55781">
    <property type="entry name" value="GAF domain-like"/>
    <property type="match status" value="2"/>
</dbReference>
<keyword evidence="11" id="KW-0675">Receptor</keyword>
<evidence type="ECO:0000259" key="13">
    <source>
        <dbReference type="PROSITE" id="PS50046"/>
    </source>
</evidence>
<dbReference type="PANTHER" id="PTHR41523:SF7">
    <property type="entry name" value="HISTIDINE KINASE"/>
    <property type="match status" value="1"/>
</dbReference>
<evidence type="ECO:0000256" key="5">
    <source>
        <dbReference type="ARBA" id="ARBA00022606"/>
    </source>
</evidence>
<dbReference type="InterPro" id="IPR003018">
    <property type="entry name" value="GAF"/>
</dbReference>
<dbReference type="Pfam" id="PF08446">
    <property type="entry name" value="PAS_2"/>
    <property type="match status" value="1"/>
</dbReference>
<dbReference type="InterPro" id="IPR016132">
    <property type="entry name" value="Phyto_chromo_attachment"/>
</dbReference>
<keyword evidence="9" id="KW-0067">ATP-binding</keyword>
<accession>A0ABX1R0Y3</accession>
<dbReference type="EMBL" id="JAATNW010000001">
    <property type="protein sequence ID" value="NMH58747.1"/>
    <property type="molecule type" value="Genomic_DNA"/>
</dbReference>
<comment type="catalytic activity">
    <reaction evidence="1">
        <text>ATP + protein L-histidine = ADP + protein N-phospho-L-histidine.</text>
        <dbReference type="EC" id="2.7.13.3"/>
    </reaction>
</comment>
<keyword evidence="7" id="KW-0547">Nucleotide-binding</keyword>
<reference evidence="15 16" key="1">
    <citation type="submission" date="2020-03" db="EMBL/GenBank/DDBJ databases">
        <title>Alteromonas ponticola sp. nov., isolated from seawater.</title>
        <authorList>
            <person name="Yoon J.-H."/>
            <person name="Kim Y.-O."/>
        </authorList>
    </citation>
    <scope>NUCLEOTIDE SEQUENCE [LARGE SCALE GENOMIC DNA]</scope>
    <source>
        <strain evidence="15 16">MYP5</strain>
    </source>
</reference>
<dbReference type="InterPro" id="IPR029016">
    <property type="entry name" value="GAF-like_dom_sf"/>
</dbReference>
<evidence type="ECO:0000256" key="8">
    <source>
        <dbReference type="ARBA" id="ARBA00022777"/>
    </source>
</evidence>
<dbReference type="RefSeq" id="WP_169209299.1">
    <property type="nucleotide sequence ID" value="NZ_JAATNW010000001.1"/>
</dbReference>
<dbReference type="Pfam" id="PF01590">
    <property type="entry name" value="GAF"/>
    <property type="match status" value="1"/>
</dbReference>
<organism evidence="15 16">
    <name type="scientific">Alteromonas ponticola</name>
    <dbReference type="NCBI Taxonomy" id="2720613"/>
    <lineage>
        <taxon>Bacteria</taxon>
        <taxon>Pseudomonadati</taxon>
        <taxon>Pseudomonadota</taxon>
        <taxon>Gammaproteobacteria</taxon>
        <taxon>Alteromonadales</taxon>
        <taxon>Alteromonadaceae</taxon>
        <taxon>Alteromonas/Salinimonas group</taxon>
        <taxon>Alteromonas</taxon>
    </lineage>
</organism>
<dbReference type="SUPFAM" id="SSF55785">
    <property type="entry name" value="PYP-like sensor domain (PAS domain)"/>
    <property type="match status" value="1"/>
</dbReference>
<dbReference type="PROSITE" id="PS50110">
    <property type="entry name" value="RESPONSE_REGULATORY"/>
    <property type="match status" value="1"/>
</dbReference>
<evidence type="ECO:0000313" key="15">
    <source>
        <dbReference type="EMBL" id="NMH58747.1"/>
    </source>
</evidence>
<dbReference type="Gene3D" id="3.30.450.20">
    <property type="entry name" value="PAS domain"/>
    <property type="match status" value="1"/>
</dbReference>
<dbReference type="SMART" id="SM00448">
    <property type="entry name" value="REC"/>
    <property type="match status" value="1"/>
</dbReference>
<dbReference type="Gene3D" id="3.40.50.2300">
    <property type="match status" value="1"/>
</dbReference>
<dbReference type="Gene3D" id="3.30.565.10">
    <property type="entry name" value="Histidine kinase-like ATPase, C-terminal domain"/>
    <property type="match status" value="1"/>
</dbReference>
<keyword evidence="6" id="KW-0808">Transferase</keyword>
<dbReference type="InterPro" id="IPR036890">
    <property type="entry name" value="HATPase_C_sf"/>
</dbReference>
<evidence type="ECO:0000256" key="6">
    <source>
        <dbReference type="ARBA" id="ARBA00022679"/>
    </source>
</evidence>
<evidence type="ECO:0000256" key="1">
    <source>
        <dbReference type="ARBA" id="ARBA00000085"/>
    </source>
</evidence>
<dbReference type="PRINTS" id="PR01033">
    <property type="entry name" value="PHYTOCHROME"/>
</dbReference>
<dbReference type="InterPro" id="IPR011006">
    <property type="entry name" value="CheY-like_superfamily"/>
</dbReference>
<feature type="domain" description="Phytochrome chromophore attachment site" evidence="13">
    <location>
        <begin position="148"/>
        <end position="309"/>
    </location>
</feature>
<dbReference type="Gene3D" id="3.30.450.270">
    <property type="match status" value="1"/>
</dbReference>
<dbReference type="InterPro" id="IPR011102">
    <property type="entry name" value="Sig_transdc_His_kinase_HWE"/>
</dbReference>
<dbReference type="InterPro" id="IPR001294">
    <property type="entry name" value="Phytochrome"/>
</dbReference>
<dbReference type="SUPFAM" id="SSF52172">
    <property type="entry name" value="CheY-like"/>
    <property type="match status" value="1"/>
</dbReference>
<evidence type="ECO:0000313" key="16">
    <source>
        <dbReference type="Proteomes" id="UP000709336"/>
    </source>
</evidence>
<evidence type="ECO:0000256" key="10">
    <source>
        <dbReference type="ARBA" id="ARBA00022991"/>
    </source>
</evidence>
<keyword evidence="8" id="KW-0418">Kinase</keyword>
<dbReference type="PROSITE" id="PS50046">
    <property type="entry name" value="PHYTOCHROME_2"/>
    <property type="match status" value="1"/>
</dbReference>
<protein>
    <recommendedName>
        <fullName evidence="2">histidine kinase</fullName>
        <ecNumber evidence="2">2.7.13.3</ecNumber>
    </recommendedName>
</protein>
<keyword evidence="16" id="KW-1185">Reference proteome</keyword>
<gene>
    <name evidence="15" type="ORF">HCJ96_01750</name>
</gene>
<dbReference type="SUPFAM" id="SSF55874">
    <property type="entry name" value="ATPase domain of HSP90 chaperone/DNA topoisomerase II/histidine kinase"/>
    <property type="match status" value="1"/>
</dbReference>
<feature type="modified residue" description="4-aspartylphosphate" evidence="12">
    <location>
        <position position="790"/>
    </location>
</feature>